<dbReference type="Proteomes" id="UP000410492">
    <property type="component" value="Unassembled WGS sequence"/>
</dbReference>
<proteinExistence type="predicted"/>
<keyword evidence="3" id="KW-1185">Reference proteome</keyword>
<evidence type="ECO:0000313" key="2">
    <source>
        <dbReference type="EMBL" id="VEN46451.1"/>
    </source>
</evidence>
<dbReference type="EMBL" id="CAACVG010007655">
    <property type="protein sequence ID" value="VEN46451.1"/>
    <property type="molecule type" value="Genomic_DNA"/>
</dbReference>
<dbReference type="AlphaFoldDB" id="A0A653CEX0"/>
<sequence length="521" mass="56479">MVEGILDFGRAGLRKGLRLTGLQDSAAPAAGRQPTVGHGQPVPGQGCKRHPPVAAAVTLTTRPESNEITTRTGSGDSVDNVWMNPLQMDSPNFDGQILLEKPAAKAEEAKEPEAMEFEGGRKEISRQIPSISTEEADCGLRSDQNSPEPEYEDTADLASSIAKLRSLLQQRSSESSLSTPALSPIFLEAKYYGTKQCKIGCKPKLSRFGYHRPPDVADEQQVSAAAAGASFQQRPLPFEETDLIDEGGGETEAYGGAGGGVGGVGVMPTFYKFCAKTATGVLDKTLHTIKTALPAGHPHPFQQTGPDNAWIFILPDSDEADIFTRMKKLLTERKEFCTLDDEIDTAYEAIDSLDTFQLPYSPSVTFEDELEPFEVRVPVARALVEVACELLADTGCPFVQEPIVKTFLLTMGPTLEHLLVRQADALMETVCVRLMRVPDRTDRSTLRMEMSAYLDALVHSLPDCVKMTLGVSPVSQAMSVLMSSIQREAVNQDLALQLLELLALKLIEECGATQHSPPTSA</sequence>
<feature type="region of interest" description="Disordered" evidence="1">
    <location>
        <begin position="26"/>
        <end position="48"/>
    </location>
</feature>
<feature type="region of interest" description="Disordered" evidence="1">
    <location>
        <begin position="131"/>
        <end position="151"/>
    </location>
</feature>
<name>A0A653CEX0_CALMS</name>
<reference evidence="2 3" key="1">
    <citation type="submission" date="2019-01" db="EMBL/GenBank/DDBJ databases">
        <authorList>
            <person name="Sayadi A."/>
        </authorList>
    </citation>
    <scope>NUCLEOTIDE SEQUENCE [LARGE SCALE GENOMIC DNA]</scope>
</reference>
<accession>A0A653CEX0</accession>
<evidence type="ECO:0000313" key="3">
    <source>
        <dbReference type="Proteomes" id="UP000410492"/>
    </source>
</evidence>
<protein>
    <submittedName>
        <fullName evidence="2">Uncharacterized protein</fullName>
    </submittedName>
</protein>
<gene>
    <name evidence="2" type="ORF">CALMAC_LOCUS8538</name>
</gene>
<evidence type="ECO:0000256" key="1">
    <source>
        <dbReference type="SAM" id="MobiDB-lite"/>
    </source>
</evidence>
<organism evidence="2 3">
    <name type="scientific">Callosobruchus maculatus</name>
    <name type="common">Southern cowpea weevil</name>
    <name type="synonym">Pulse bruchid</name>
    <dbReference type="NCBI Taxonomy" id="64391"/>
    <lineage>
        <taxon>Eukaryota</taxon>
        <taxon>Metazoa</taxon>
        <taxon>Ecdysozoa</taxon>
        <taxon>Arthropoda</taxon>
        <taxon>Hexapoda</taxon>
        <taxon>Insecta</taxon>
        <taxon>Pterygota</taxon>
        <taxon>Neoptera</taxon>
        <taxon>Endopterygota</taxon>
        <taxon>Coleoptera</taxon>
        <taxon>Polyphaga</taxon>
        <taxon>Cucujiformia</taxon>
        <taxon>Chrysomeloidea</taxon>
        <taxon>Chrysomelidae</taxon>
        <taxon>Bruchinae</taxon>
        <taxon>Bruchini</taxon>
        <taxon>Callosobruchus</taxon>
    </lineage>
</organism>
<dbReference type="OrthoDB" id="5582218at2759"/>